<dbReference type="Proteomes" id="UP000670947">
    <property type="component" value="Unassembled WGS sequence"/>
</dbReference>
<dbReference type="SUPFAM" id="SSF109854">
    <property type="entry name" value="DinB/YfiT-like putative metalloenzymes"/>
    <property type="match status" value="1"/>
</dbReference>
<feature type="domain" description="DinB-like" evidence="1">
    <location>
        <begin position="35"/>
        <end position="144"/>
    </location>
</feature>
<gene>
    <name evidence="2" type="ORF">I8J29_17995</name>
</gene>
<protein>
    <submittedName>
        <fullName evidence="2">DinB family protein</fullName>
    </submittedName>
</protein>
<dbReference type="InterPro" id="IPR024775">
    <property type="entry name" value="DinB-like"/>
</dbReference>
<dbReference type="EMBL" id="JAGGDJ010000015">
    <property type="protein sequence ID" value="MBO7746105.1"/>
    <property type="molecule type" value="Genomic_DNA"/>
</dbReference>
<accession>A0ABS3WCQ9</accession>
<keyword evidence="3" id="KW-1185">Reference proteome</keyword>
<name>A0ABS3WCQ9_9BACL</name>
<dbReference type="InterPro" id="IPR034660">
    <property type="entry name" value="DinB/YfiT-like"/>
</dbReference>
<organism evidence="2 3">
    <name type="scientific">Paenibacillus artemisiicola</name>
    <dbReference type="NCBI Taxonomy" id="1172618"/>
    <lineage>
        <taxon>Bacteria</taxon>
        <taxon>Bacillati</taxon>
        <taxon>Bacillota</taxon>
        <taxon>Bacilli</taxon>
        <taxon>Bacillales</taxon>
        <taxon>Paenibacillaceae</taxon>
        <taxon>Paenibacillus</taxon>
    </lineage>
</organism>
<dbReference type="Gene3D" id="1.20.120.450">
    <property type="entry name" value="dinb family like domain"/>
    <property type="match status" value="1"/>
</dbReference>
<proteinExistence type="predicted"/>
<evidence type="ECO:0000259" key="1">
    <source>
        <dbReference type="Pfam" id="PF12867"/>
    </source>
</evidence>
<sequence length="156" mass="16944">MTMSHFDTVLPVWSAIQSRFFRTASELAPGDLALSFGSASIGYMLRHNAEVEYMFAEWFFRKPMPVSLKLATSGGPAGFADDADLGALLQLLGDSNEQLRGAMRDLPEEAWTEPVASPMGGPASTPLEAVGRLMYHSGIHAGQISMIRKQASLRRA</sequence>
<reference evidence="2 3" key="1">
    <citation type="submission" date="2021-03" db="EMBL/GenBank/DDBJ databases">
        <title>Paenibacillus artemisicola MWE-103 whole genome sequence.</title>
        <authorList>
            <person name="Ham Y.J."/>
        </authorList>
    </citation>
    <scope>NUCLEOTIDE SEQUENCE [LARGE SCALE GENOMIC DNA]</scope>
    <source>
        <strain evidence="2 3">MWE-103</strain>
    </source>
</reference>
<evidence type="ECO:0000313" key="3">
    <source>
        <dbReference type="Proteomes" id="UP000670947"/>
    </source>
</evidence>
<dbReference type="Pfam" id="PF12867">
    <property type="entry name" value="DinB_2"/>
    <property type="match status" value="1"/>
</dbReference>
<evidence type="ECO:0000313" key="2">
    <source>
        <dbReference type="EMBL" id="MBO7746105.1"/>
    </source>
</evidence>
<comment type="caution">
    <text evidence="2">The sequence shown here is derived from an EMBL/GenBank/DDBJ whole genome shotgun (WGS) entry which is preliminary data.</text>
</comment>